<accession>A0A425D0F7</accession>
<keyword evidence="3" id="KW-1185">Reference proteome</keyword>
<feature type="compositionally biased region" description="Polar residues" evidence="1">
    <location>
        <begin position="184"/>
        <end position="199"/>
    </location>
</feature>
<dbReference type="VEuPathDB" id="FungiDB:H257_09636"/>
<evidence type="ECO:0000313" key="2">
    <source>
        <dbReference type="EMBL" id="RQM22784.1"/>
    </source>
</evidence>
<proteinExistence type="predicted"/>
<feature type="compositionally biased region" description="Low complexity" evidence="1">
    <location>
        <begin position="54"/>
        <end position="80"/>
    </location>
</feature>
<feature type="region of interest" description="Disordered" evidence="1">
    <location>
        <begin position="171"/>
        <end position="227"/>
    </location>
</feature>
<sequence length="415" mass="46210">MSYRLIEARFQMLDEAVARLDKSKHTKLNASVGLRGSVRINPHDVATWIRPSHPRSSTSIAPPSSSSSSDSSSPVTLISPAGPSFNQSTHDVHLTLRRSTLLSRQAKPDVHPLIVHRAPASHDWGHPHDEYDDDDDGCLAPVDPKEAKVHRVAHDTWEPWMRHPDTSRRNWFTHSDQHHHHGPTSVSTHGDSTTTAGSSKNRRHRPTTASPGQSSSASLRPQPPRGSDDPAYYYLEIRLEHATSLAGWTFRVIVTDTTHPSQPAALFNRMQCNASNCIVFDKDPPIPSTWPSSSKKKHVKTTATEPILRSTIFDPTRYFDHLYGHSLRIQVVSEGPVQKTIVDTMVHFTDANNGTWMRMTTMLCAALSADELLQVLGGSKPPPLVVDDKTPEEAPPSTHDNSEYIYRNHFEAVYA</sequence>
<protein>
    <submittedName>
        <fullName evidence="2">Uncharacterized protein</fullName>
    </submittedName>
</protein>
<organism evidence="2 3">
    <name type="scientific">Aphanomyces astaci</name>
    <name type="common">Crayfish plague agent</name>
    <dbReference type="NCBI Taxonomy" id="112090"/>
    <lineage>
        <taxon>Eukaryota</taxon>
        <taxon>Sar</taxon>
        <taxon>Stramenopiles</taxon>
        <taxon>Oomycota</taxon>
        <taxon>Saprolegniomycetes</taxon>
        <taxon>Saprolegniales</taxon>
        <taxon>Verrucalvaceae</taxon>
        <taxon>Aphanomyces</taxon>
    </lineage>
</organism>
<feature type="compositionally biased region" description="Polar residues" evidence="1">
    <location>
        <begin position="207"/>
        <end position="219"/>
    </location>
</feature>
<dbReference type="AlphaFoldDB" id="A0A425D0F7"/>
<comment type="caution">
    <text evidence="2">The sequence shown here is derived from an EMBL/GenBank/DDBJ whole genome shotgun (WGS) entry which is preliminary data.</text>
</comment>
<evidence type="ECO:0000313" key="3">
    <source>
        <dbReference type="Proteomes" id="UP000284702"/>
    </source>
</evidence>
<dbReference type="EMBL" id="MZMZ02003093">
    <property type="protein sequence ID" value="RQM22784.1"/>
    <property type="molecule type" value="Genomic_DNA"/>
</dbReference>
<name>A0A425D0F7_APHAT</name>
<feature type="region of interest" description="Disordered" evidence="1">
    <location>
        <begin position="48"/>
        <end position="88"/>
    </location>
</feature>
<gene>
    <name evidence="2" type="ORF">B5M09_005097</name>
</gene>
<evidence type="ECO:0000256" key="1">
    <source>
        <dbReference type="SAM" id="MobiDB-lite"/>
    </source>
</evidence>
<reference evidence="2" key="1">
    <citation type="submission" date="2018-07" db="EMBL/GenBank/DDBJ databases">
        <title>Annotation of Aphanomyces astaci genome assembly.</title>
        <authorList>
            <person name="Studholme D.J."/>
        </authorList>
    </citation>
    <scope>NUCLEOTIDE SEQUENCE [LARGE SCALE GENOMIC DNA]</scope>
    <source>
        <strain evidence="2">Pc</strain>
    </source>
</reference>
<dbReference type="Proteomes" id="UP000284702">
    <property type="component" value="Unassembled WGS sequence"/>
</dbReference>